<reference evidence="8 9" key="1">
    <citation type="submission" date="2012-02" db="EMBL/GenBank/DDBJ databases">
        <title>Whole genome shotgun sequence of Mobilicoccus pelagius NBRC 104925.</title>
        <authorList>
            <person name="Yoshida Y."/>
            <person name="Hosoyama A."/>
            <person name="Tsuchikane K."/>
            <person name="Katsumata H."/>
            <person name="Yamazaki S."/>
            <person name="Fujita N."/>
        </authorList>
    </citation>
    <scope>NUCLEOTIDE SEQUENCE [LARGE SCALE GENOMIC DNA]</scope>
    <source>
        <strain evidence="8 9">NBRC 104925</strain>
    </source>
</reference>
<proteinExistence type="predicted"/>
<feature type="region of interest" description="Disordered" evidence="5">
    <location>
        <begin position="251"/>
        <end position="270"/>
    </location>
</feature>
<dbReference type="eggNOG" id="COG3307">
    <property type="taxonomic scope" value="Bacteria"/>
</dbReference>
<feature type="domain" description="O-antigen ligase-related" evidence="7">
    <location>
        <begin position="214"/>
        <end position="381"/>
    </location>
</feature>
<keyword evidence="3 6" id="KW-1133">Transmembrane helix</keyword>
<feature type="transmembrane region" description="Helical" evidence="6">
    <location>
        <begin position="37"/>
        <end position="57"/>
    </location>
</feature>
<feature type="transmembrane region" description="Helical" evidence="6">
    <location>
        <begin position="405"/>
        <end position="425"/>
    </location>
</feature>
<evidence type="ECO:0000256" key="4">
    <source>
        <dbReference type="ARBA" id="ARBA00023136"/>
    </source>
</evidence>
<evidence type="ECO:0000259" key="7">
    <source>
        <dbReference type="Pfam" id="PF04932"/>
    </source>
</evidence>
<dbReference type="AlphaFoldDB" id="H5UV53"/>
<dbReference type="PANTHER" id="PTHR37422">
    <property type="entry name" value="TEICHURONIC ACID BIOSYNTHESIS PROTEIN TUAE"/>
    <property type="match status" value="1"/>
</dbReference>
<evidence type="ECO:0000256" key="5">
    <source>
        <dbReference type="SAM" id="MobiDB-lite"/>
    </source>
</evidence>
<evidence type="ECO:0000313" key="8">
    <source>
        <dbReference type="EMBL" id="GAB49611.1"/>
    </source>
</evidence>
<dbReference type="EMBL" id="BAFE01000089">
    <property type="protein sequence ID" value="GAB49611.1"/>
    <property type="molecule type" value="Genomic_DNA"/>
</dbReference>
<feature type="transmembrane region" description="Helical" evidence="6">
    <location>
        <begin position="370"/>
        <end position="393"/>
    </location>
</feature>
<dbReference type="RefSeq" id="WP_009483454.1">
    <property type="nucleotide sequence ID" value="NZ_BAFE01000089.1"/>
</dbReference>
<accession>H5UV53</accession>
<feature type="transmembrane region" description="Helical" evidence="6">
    <location>
        <begin position="230"/>
        <end position="247"/>
    </location>
</feature>
<dbReference type="OrthoDB" id="10014574at2"/>
<evidence type="ECO:0000256" key="3">
    <source>
        <dbReference type="ARBA" id="ARBA00022989"/>
    </source>
</evidence>
<dbReference type="STRING" id="1089455.MOPEL_130_02180"/>
<feature type="transmembrane region" description="Helical" evidence="6">
    <location>
        <begin position="136"/>
        <end position="156"/>
    </location>
</feature>
<comment type="subcellular location">
    <subcellularLocation>
        <location evidence="1">Membrane</location>
        <topology evidence="1">Multi-pass membrane protein</topology>
    </subcellularLocation>
</comment>
<sequence>MLGLWGERPHAMRAEVLTTLFVLAVAAGDLTLYPLIHLRLATVLPVGVAVVAVWWAAFRWPPRAGLRGAAVPAAMLLFAATVACSAALALRRAPDPVEGRTEVQGLLAGVAIAVTTVALSRGSWRGLTALRRGWPLALFLAVLVAAVELLTGRHLWIPSGLSWAETSRTIVAGAFRNPNDFALAVTAMISGTLSHAATLPRHRSRPLRAALHALVVAGVVVVALTESRSGLLACVLVLTVHAAVGLHRRRARVGGRSGGPPHPDPARRRHPRAIGVGLTVAACAVLAAAFLVPALAARNPVLHLATSAAEPGTARSDRLRLDLLRAALRYLRDSDGLGTGAASFEVLLARDPAPGVASRTWLHDTFLELLLQYGAPAALALAALLLLVVAALVRPPRRGRRSRLVRVEALGFVVPYLGLGCASATVLTTPIWWLLFGETAAAAWWLLGSPDEGVQPRARPDHAATGQG</sequence>
<feature type="transmembrane region" description="Helical" evidence="6">
    <location>
        <begin position="69"/>
        <end position="91"/>
    </location>
</feature>
<evidence type="ECO:0000313" key="9">
    <source>
        <dbReference type="Proteomes" id="UP000004367"/>
    </source>
</evidence>
<dbReference type="PANTHER" id="PTHR37422:SF13">
    <property type="entry name" value="LIPOPOLYSACCHARIDE BIOSYNTHESIS PROTEIN PA4999-RELATED"/>
    <property type="match status" value="1"/>
</dbReference>
<feature type="transmembrane region" description="Helical" evidence="6">
    <location>
        <begin position="206"/>
        <end position="224"/>
    </location>
</feature>
<keyword evidence="4 6" id="KW-0472">Membrane</keyword>
<gene>
    <name evidence="8" type="ORF">MOPEL_130_02180</name>
</gene>
<keyword evidence="2 6" id="KW-0812">Transmembrane</keyword>
<dbReference type="GO" id="GO:0016020">
    <property type="term" value="C:membrane"/>
    <property type="evidence" value="ECO:0007669"/>
    <property type="project" value="UniProtKB-SubCell"/>
</dbReference>
<dbReference type="InterPro" id="IPR051533">
    <property type="entry name" value="WaaL-like"/>
</dbReference>
<organism evidence="8 9">
    <name type="scientific">Mobilicoccus pelagius NBRC 104925</name>
    <dbReference type="NCBI Taxonomy" id="1089455"/>
    <lineage>
        <taxon>Bacteria</taxon>
        <taxon>Bacillati</taxon>
        <taxon>Actinomycetota</taxon>
        <taxon>Actinomycetes</taxon>
        <taxon>Micrococcales</taxon>
        <taxon>Dermatophilaceae</taxon>
        <taxon>Mobilicoccus</taxon>
    </lineage>
</organism>
<keyword evidence="9" id="KW-1185">Reference proteome</keyword>
<evidence type="ECO:0000256" key="1">
    <source>
        <dbReference type="ARBA" id="ARBA00004141"/>
    </source>
</evidence>
<protein>
    <recommendedName>
        <fullName evidence="7">O-antigen ligase-related domain-containing protein</fullName>
    </recommendedName>
</protein>
<feature type="transmembrane region" description="Helical" evidence="6">
    <location>
        <begin position="103"/>
        <end position="124"/>
    </location>
</feature>
<dbReference type="Pfam" id="PF04932">
    <property type="entry name" value="Wzy_C"/>
    <property type="match status" value="1"/>
</dbReference>
<feature type="transmembrane region" description="Helical" evidence="6">
    <location>
        <begin position="273"/>
        <end position="296"/>
    </location>
</feature>
<name>H5UV53_9MICO</name>
<dbReference type="InterPro" id="IPR007016">
    <property type="entry name" value="O-antigen_ligase-rel_domated"/>
</dbReference>
<evidence type="ECO:0000256" key="6">
    <source>
        <dbReference type="SAM" id="Phobius"/>
    </source>
</evidence>
<evidence type="ECO:0000256" key="2">
    <source>
        <dbReference type="ARBA" id="ARBA00022692"/>
    </source>
</evidence>
<dbReference type="Proteomes" id="UP000004367">
    <property type="component" value="Unassembled WGS sequence"/>
</dbReference>
<comment type="caution">
    <text evidence="8">The sequence shown here is derived from an EMBL/GenBank/DDBJ whole genome shotgun (WGS) entry which is preliminary data.</text>
</comment>